<protein>
    <submittedName>
        <fullName evidence="1">Uncharacterized protein</fullName>
    </submittedName>
</protein>
<dbReference type="Proteomes" id="UP001162501">
    <property type="component" value="Chromosome 8"/>
</dbReference>
<evidence type="ECO:0000313" key="2">
    <source>
        <dbReference type="Proteomes" id="UP001162501"/>
    </source>
</evidence>
<reference evidence="1" key="2">
    <citation type="submission" date="2025-03" db="EMBL/GenBank/DDBJ databases">
        <authorList>
            <consortium name="ELIXIR-Norway"/>
            <consortium name="Elixir Norway"/>
        </authorList>
    </citation>
    <scope>NUCLEOTIDE SEQUENCE</scope>
</reference>
<evidence type="ECO:0000313" key="1">
    <source>
        <dbReference type="EMBL" id="CAN0560038.1"/>
    </source>
</evidence>
<reference evidence="1" key="1">
    <citation type="submission" date="2023-05" db="EMBL/GenBank/DDBJ databases">
        <authorList>
            <consortium name="ELIXIR-Norway"/>
        </authorList>
    </citation>
    <scope>NUCLEOTIDE SEQUENCE</scope>
</reference>
<proteinExistence type="predicted"/>
<dbReference type="EMBL" id="OX596092">
    <property type="protein sequence ID" value="CAN0560038.1"/>
    <property type="molecule type" value="Genomic_DNA"/>
</dbReference>
<name>A0AC60A4X2_RANTA</name>
<sequence>MSKLLQKQLSFNPDEMLEKDWSHLIGDICLPLGLHVQLQNRSVNVLKQDFEPSELPSASPEGHRRLRYLEVCAISAEAAALMS</sequence>
<accession>A0AC60A4X2</accession>
<gene>
    <name evidence="1" type="ORF">MRATA1EN22A_LOCUS26953</name>
</gene>
<organism evidence="1 2">
    <name type="scientific">Rangifer tarandus platyrhynchus</name>
    <name type="common">Svalbard reindeer</name>
    <dbReference type="NCBI Taxonomy" id="3082113"/>
    <lineage>
        <taxon>Eukaryota</taxon>
        <taxon>Metazoa</taxon>
        <taxon>Chordata</taxon>
        <taxon>Craniata</taxon>
        <taxon>Vertebrata</taxon>
        <taxon>Euteleostomi</taxon>
        <taxon>Mammalia</taxon>
        <taxon>Eutheria</taxon>
        <taxon>Laurasiatheria</taxon>
        <taxon>Artiodactyla</taxon>
        <taxon>Ruminantia</taxon>
        <taxon>Pecora</taxon>
        <taxon>Cervidae</taxon>
        <taxon>Odocoileinae</taxon>
        <taxon>Rangifer</taxon>
    </lineage>
</organism>